<dbReference type="GO" id="GO:0045454">
    <property type="term" value="P:cell redox homeostasis"/>
    <property type="evidence" value="ECO:0007669"/>
    <property type="project" value="TreeGrafter"/>
</dbReference>
<dbReference type="PANTHER" id="PTHR42801">
    <property type="entry name" value="THIOREDOXIN-DEPENDENT PEROXIDE REDUCTASE"/>
    <property type="match status" value="1"/>
</dbReference>
<dbReference type="InterPro" id="IPR024706">
    <property type="entry name" value="Peroxiredoxin_AhpC-typ"/>
</dbReference>
<evidence type="ECO:0000256" key="12">
    <source>
        <dbReference type="ARBA" id="ARBA00049091"/>
    </source>
</evidence>
<dbReference type="InterPro" id="IPR013766">
    <property type="entry name" value="Thioredoxin_domain"/>
</dbReference>
<evidence type="ECO:0000313" key="16">
    <source>
        <dbReference type="Proteomes" id="UP000076404"/>
    </source>
</evidence>
<feature type="active site" description="Cysteine sulfenic acid (-SOH) intermediate; for peroxidase activity" evidence="13">
    <location>
        <position position="45"/>
    </location>
</feature>
<dbReference type="Proteomes" id="UP000076404">
    <property type="component" value="Chromosome"/>
</dbReference>
<keyword evidence="6" id="KW-0560">Oxidoreductase</keyword>
<dbReference type="PIRSF" id="PIRSF000239">
    <property type="entry name" value="AHPC"/>
    <property type="match status" value="1"/>
</dbReference>
<comment type="similarity">
    <text evidence="10">Belongs to the peroxiredoxin family. BCP/PrxQ subfamily.</text>
</comment>
<dbReference type="InterPro" id="IPR036249">
    <property type="entry name" value="Thioredoxin-like_sf"/>
</dbReference>
<dbReference type="CDD" id="cd03017">
    <property type="entry name" value="PRX_BCP"/>
    <property type="match status" value="1"/>
</dbReference>
<dbReference type="GO" id="GO:0005737">
    <property type="term" value="C:cytoplasm"/>
    <property type="evidence" value="ECO:0007669"/>
    <property type="project" value="TreeGrafter"/>
</dbReference>
<comment type="function">
    <text evidence="1">Thiol-specific peroxidase that catalyzes the reduction of hydrogen peroxide and organic hydroperoxides to water and alcohols, respectively. Plays a role in cell protection against oxidative stress by detoxifying peroxides and as sensor of hydrogen peroxide-mediated signaling events.</text>
</comment>
<keyword evidence="4" id="KW-0575">Peroxidase</keyword>
<dbReference type="EC" id="1.11.1.24" evidence="3"/>
<dbReference type="GO" id="GO:0034599">
    <property type="term" value="P:cellular response to oxidative stress"/>
    <property type="evidence" value="ECO:0007669"/>
    <property type="project" value="TreeGrafter"/>
</dbReference>
<proteinExistence type="inferred from homology"/>
<evidence type="ECO:0000256" key="7">
    <source>
        <dbReference type="ARBA" id="ARBA00023157"/>
    </source>
</evidence>
<dbReference type="InterPro" id="IPR050924">
    <property type="entry name" value="Peroxiredoxin_BCP/PrxQ"/>
</dbReference>
<dbReference type="FunFam" id="3.40.30.10:FF:000007">
    <property type="entry name" value="Thioredoxin-dependent thiol peroxidase"/>
    <property type="match status" value="1"/>
</dbReference>
<dbReference type="Pfam" id="PF00578">
    <property type="entry name" value="AhpC-TSA"/>
    <property type="match status" value="1"/>
</dbReference>
<keyword evidence="8" id="KW-0676">Redox-active center</keyword>
<evidence type="ECO:0000256" key="13">
    <source>
        <dbReference type="PIRSR" id="PIRSR000239-1"/>
    </source>
</evidence>
<evidence type="ECO:0000256" key="6">
    <source>
        <dbReference type="ARBA" id="ARBA00023002"/>
    </source>
</evidence>
<evidence type="ECO:0000256" key="9">
    <source>
        <dbReference type="ARBA" id="ARBA00032824"/>
    </source>
</evidence>
<evidence type="ECO:0000256" key="10">
    <source>
        <dbReference type="ARBA" id="ARBA00038489"/>
    </source>
</evidence>
<organism evidence="15 16">
    <name type="scientific">Gemmatimonas phototrophica</name>
    <dbReference type="NCBI Taxonomy" id="1379270"/>
    <lineage>
        <taxon>Bacteria</taxon>
        <taxon>Pseudomonadati</taxon>
        <taxon>Gemmatimonadota</taxon>
        <taxon>Gemmatimonadia</taxon>
        <taxon>Gemmatimonadales</taxon>
        <taxon>Gemmatimonadaceae</taxon>
        <taxon>Gemmatimonas</taxon>
    </lineage>
</organism>
<comment type="subunit">
    <text evidence="2">Monomer.</text>
</comment>
<evidence type="ECO:0000313" key="15">
    <source>
        <dbReference type="EMBL" id="AMW05422.1"/>
    </source>
</evidence>
<evidence type="ECO:0000259" key="14">
    <source>
        <dbReference type="PROSITE" id="PS51352"/>
    </source>
</evidence>
<dbReference type="GO" id="GO:0008379">
    <property type="term" value="F:thioredoxin peroxidase activity"/>
    <property type="evidence" value="ECO:0007669"/>
    <property type="project" value="TreeGrafter"/>
</dbReference>
<evidence type="ECO:0000256" key="5">
    <source>
        <dbReference type="ARBA" id="ARBA00022862"/>
    </source>
</evidence>
<keyword evidence="5" id="KW-0049">Antioxidant</keyword>
<evidence type="ECO:0000256" key="11">
    <source>
        <dbReference type="ARBA" id="ARBA00042639"/>
    </source>
</evidence>
<dbReference type="EMBL" id="CP011454">
    <property type="protein sequence ID" value="AMW05422.1"/>
    <property type="molecule type" value="Genomic_DNA"/>
</dbReference>
<protein>
    <recommendedName>
        <fullName evidence="3">thioredoxin-dependent peroxiredoxin</fullName>
        <ecNumber evidence="3">1.11.1.24</ecNumber>
    </recommendedName>
    <alternativeName>
        <fullName evidence="9">Thioredoxin peroxidase</fullName>
    </alternativeName>
    <alternativeName>
        <fullName evidence="11">Thioredoxin-dependent peroxiredoxin Bcp</fullName>
    </alternativeName>
</protein>
<keyword evidence="16" id="KW-1185">Reference proteome</keyword>
<reference evidence="15 16" key="2">
    <citation type="journal article" date="2016" name="Environ. Microbiol. Rep.">
        <title>Metagenomic evidence for the presence of phototrophic Gemmatimonadetes bacteria in diverse environments.</title>
        <authorList>
            <person name="Zeng Y."/>
            <person name="Baumbach J."/>
            <person name="Barbosa E.G."/>
            <person name="Azevedo V."/>
            <person name="Zhang C."/>
            <person name="Koblizek M."/>
        </authorList>
    </citation>
    <scope>NUCLEOTIDE SEQUENCE [LARGE SCALE GENOMIC DNA]</scope>
    <source>
        <strain evidence="15 16">AP64</strain>
    </source>
</reference>
<evidence type="ECO:0000256" key="1">
    <source>
        <dbReference type="ARBA" id="ARBA00003330"/>
    </source>
</evidence>
<dbReference type="RefSeq" id="WP_026849468.1">
    <property type="nucleotide sequence ID" value="NZ_CP011454.1"/>
</dbReference>
<dbReference type="PROSITE" id="PS51352">
    <property type="entry name" value="THIOREDOXIN_2"/>
    <property type="match status" value="1"/>
</dbReference>
<evidence type="ECO:0000256" key="3">
    <source>
        <dbReference type="ARBA" id="ARBA00013017"/>
    </source>
</evidence>
<dbReference type="KEGG" id="gph:GEMMAAP_12660"/>
<dbReference type="PANTHER" id="PTHR42801:SF4">
    <property type="entry name" value="AHPC_TSA FAMILY PROTEIN"/>
    <property type="match status" value="1"/>
</dbReference>
<dbReference type="InterPro" id="IPR000866">
    <property type="entry name" value="AhpC/TSA"/>
</dbReference>
<name>A0A143BLM7_9BACT</name>
<sequence length="152" mass="16934">MPISAGQPAPDFTLPTDTGELLTLSSLRGQWVVLYAYPKDDTSGCTTEACEFRDLFPKFKKGKAIILGISPDPVKSHVKFKAKYELPFTLVADEEKVALQAYDIWKEKSMYGRKYMGVERTTFVIDPEGRIAKVFEKVKPAGHAEEVMAVIG</sequence>
<dbReference type="STRING" id="1379270.GEMMAAP_12660"/>
<evidence type="ECO:0000256" key="4">
    <source>
        <dbReference type="ARBA" id="ARBA00022559"/>
    </source>
</evidence>
<feature type="domain" description="Thioredoxin" evidence="14">
    <location>
        <begin position="3"/>
        <end position="152"/>
    </location>
</feature>
<dbReference type="eggNOG" id="COG1225">
    <property type="taxonomic scope" value="Bacteria"/>
</dbReference>
<gene>
    <name evidence="15" type="ORF">GEMMAAP_12660</name>
</gene>
<dbReference type="OrthoDB" id="9812811at2"/>
<comment type="catalytic activity">
    <reaction evidence="12">
        <text>a hydroperoxide + [thioredoxin]-dithiol = an alcohol + [thioredoxin]-disulfide + H2O</text>
        <dbReference type="Rhea" id="RHEA:62620"/>
        <dbReference type="Rhea" id="RHEA-COMP:10698"/>
        <dbReference type="Rhea" id="RHEA-COMP:10700"/>
        <dbReference type="ChEBI" id="CHEBI:15377"/>
        <dbReference type="ChEBI" id="CHEBI:29950"/>
        <dbReference type="ChEBI" id="CHEBI:30879"/>
        <dbReference type="ChEBI" id="CHEBI:35924"/>
        <dbReference type="ChEBI" id="CHEBI:50058"/>
        <dbReference type="EC" id="1.11.1.24"/>
    </reaction>
</comment>
<evidence type="ECO:0000256" key="2">
    <source>
        <dbReference type="ARBA" id="ARBA00011245"/>
    </source>
</evidence>
<accession>A0A143BLM7</accession>
<evidence type="ECO:0000256" key="8">
    <source>
        <dbReference type="ARBA" id="ARBA00023284"/>
    </source>
</evidence>
<dbReference type="Gene3D" id="3.40.30.10">
    <property type="entry name" value="Glutaredoxin"/>
    <property type="match status" value="1"/>
</dbReference>
<reference evidence="15 16" key="1">
    <citation type="journal article" date="2014" name="Proc. Natl. Acad. Sci. U.S.A.">
        <title>Functional type 2 photosynthetic reaction centers found in the rare bacterial phylum Gemmatimonadetes.</title>
        <authorList>
            <person name="Zeng Y."/>
            <person name="Feng F."/>
            <person name="Medova H."/>
            <person name="Dean J."/>
            <person name="Koblizek M."/>
        </authorList>
    </citation>
    <scope>NUCLEOTIDE SEQUENCE [LARGE SCALE GENOMIC DNA]</scope>
    <source>
        <strain evidence="15 16">AP64</strain>
    </source>
</reference>
<dbReference type="AlphaFoldDB" id="A0A143BLM7"/>
<dbReference type="SUPFAM" id="SSF52833">
    <property type="entry name" value="Thioredoxin-like"/>
    <property type="match status" value="1"/>
</dbReference>
<keyword evidence="7" id="KW-1015">Disulfide bond</keyword>